<proteinExistence type="predicted"/>
<accession>A0A6N2AWH2</accession>
<dbReference type="Pfam" id="PF14223">
    <property type="entry name" value="Retrotran_gag_2"/>
    <property type="match status" value="1"/>
</dbReference>
<protein>
    <recommendedName>
        <fullName evidence="2">UBN2 domain-containing protein</fullName>
    </recommendedName>
</protein>
<organism evidence="1">
    <name type="scientific">Solanum chilense</name>
    <name type="common">Tomato</name>
    <name type="synonym">Lycopersicon chilense</name>
    <dbReference type="NCBI Taxonomy" id="4083"/>
    <lineage>
        <taxon>Eukaryota</taxon>
        <taxon>Viridiplantae</taxon>
        <taxon>Streptophyta</taxon>
        <taxon>Embryophyta</taxon>
        <taxon>Tracheophyta</taxon>
        <taxon>Spermatophyta</taxon>
        <taxon>Magnoliopsida</taxon>
        <taxon>eudicotyledons</taxon>
        <taxon>Gunneridae</taxon>
        <taxon>Pentapetalae</taxon>
        <taxon>asterids</taxon>
        <taxon>lamiids</taxon>
        <taxon>Solanales</taxon>
        <taxon>Solanaceae</taxon>
        <taxon>Solanoideae</taxon>
        <taxon>Solaneae</taxon>
        <taxon>Solanum</taxon>
        <taxon>Solanum subgen. Lycopersicon</taxon>
    </lineage>
</organism>
<comment type="caution">
    <text evidence="1">The sequence shown here is derived from an EMBL/GenBank/DDBJ whole genome shotgun (WGS) entry which is preliminary data.</text>
</comment>
<name>A0A6N2AWH2_SOLCI</name>
<evidence type="ECO:0000313" key="1">
    <source>
        <dbReference type="EMBL" id="TMW86039.1"/>
    </source>
</evidence>
<dbReference type="PANTHER" id="PTHR47481">
    <property type="match status" value="1"/>
</dbReference>
<dbReference type="PANTHER" id="PTHR47481:SF36">
    <property type="entry name" value="CCHC-TYPE DOMAIN-CONTAINING PROTEIN"/>
    <property type="match status" value="1"/>
</dbReference>
<dbReference type="AlphaFoldDB" id="A0A6N2AWH2"/>
<evidence type="ECO:0008006" key="2">
    <source>
        <dbReference type="Google" id="ProtNLM"/>
    </source>
</evidence>
<sequence length="160" mass="18444">METCMESYLVGEDFWDVNGNNTSPPADGPNNSSIYKKWKQVNAKAKFILNRTISFGLFHHIMKCKSANEIWSILDRLFNKKNKAQLKIFENQFANTTQEAISEARMKRIVIRGLKSEYISFVTSIQGWTQQPSLEEFENLFSSQELLAKKLARVCQGRRG</sequence>
<dbReference type="EMBL" id="RXGB01006841">
    <property type="protein sequence ID" value="TMW86039.1"/>
    <property type="molecule type" value="Genomic_DNA"/>
</dbReference>
<gene>
    <name evidence="1" type="ORF">EJD97_022037</name>
</gene>
<reference evidence="1" key="1">
    <citation type="submission" date="2019-05" db="EMBL/GenBank/DDBJ databases">
        <title>The de novo reference genome and transcriptome assemblies of the wild tomato species Solanum chilense.</title>
        <authorList>
            <person name="Stam R."/>
            <person name="Nosenko T."/>
            <person name="Hoerger A.C."/>
            <person name="Stephan W."/>
            <person name="Seidel M.A."/>
            <person name="Kuhn J.M.M."/>
            <person name="Haberer G."/>
            <person name="Tellier A."/>
        </authorList>
    </citation>
    <scope>NUCLEOTIDE SEQUENCE</scope>
    <source>
        <tissue evidence="1">Mature leaves</tissue>
    </source>
</reference>